<keyword evidence="2" id="KW-1185">Reference proteome</keyword>
<sequence length="60" mass="7025">MAAVAGIYGFSEERHTRYSDLRQHHTIVIVVVPVESHSVDVLRKMLRRLKIHICIKFCHQ</sequence>
<dbReference type="Proteomes" id="UP001607302">
    <property type="component" value="Unassembled WGS sequence"/>
</dbReference>
<evidence type="ECO:0000313" key="2">
    <source>
        <dbReference type="Proteomes" id="UP001607302"/>
    </source>
</evidence>
<accession>A0ABD2AH32</accession>
<dbReference type="AlphaFoldDB" id="A0ABD2AH32"/>
<protein>
    <submittedName>
        <fullName evidence="1">Potassium voltage-gated channel protein Shaker isoform X6</fullName>
    </submittedName>
</protein>
<name>A0ABD2AH32_VESSQ</name>
<dbReference type="EMBL" id="JAUDFV010000149">
    <property type="protein sequence ID" value="KAL2719572.1"/>
    <property type="molecule type" value="Genomic_DNA"/>
</dbReference>
<organism evidence="1 2">
    <name type="scientific">Vespula squamosa</name>
    <name type="common">Southern yellow jacket</name>
    <name type="synonym">Wasp</name>
    <dbReference type="NCBI Taxonomy" id="30214"/>
    <lineage>
        <taxon>Eukaryota</taxon>
        <taxon>Metazoa</taxon>
        <taxon>Ecdysozoa</taxon>
        <taxon>Arthropoda</taxon>
        <taxon>Hexapoda</taxon>
        <taxon>Insecta</taxon>
        <taxon>Pterygota</taxon>
        <taxon>Neoptera</taxon>
        <taxon>Endopterygota</taxon>
        <taxon>Hymenoptera</taxon>
        <taxon>Apocrita</taxon>
        <taxon>Aculeata</taxon>
        <taxon>Vespoidea</taxon>
        <taxon>Vespidae</taxon>
        <taxon>Vespinae</taxon>
        <taxon>Vespula</taxon>
    </lineage>
</organism>
<reference evidence="1 2" key="1">
    <citation type="journal article" date="2024" name="Ann. Entomol. Soc. Am.">
        <title>Genomic analyses of the southern and eastern yellowjacket wasps (Hymenoptera: Vespidae) reveal evolutionary signatures of social life.</title>
        <authorList>
            <person name="Catto M.A."/>
            <person name="Caine P.B."/>
            <person name="Orr S.E."/>
            <person name="Hunt B.G."/>
            <person name="Goodisman M.A.D."/>
        </authorList>
    </citation>
    <scope>NUCLEOTIDE SEQUENCE [LARGE SCALE GENOMIC DNA]</scope>
    <source>
        <strain evidence="1">233</strain>
        <tissue evidence="1">Head and thorax</tissue>
    </source>
</reference>
<gene>
    <name evidence="1" type="ORF">V1478_011034</name>
</gene>
<proteinExistence type="predicted"/>
<comment type="caution">
    <text evidence="1">The sequence shown here is derived from an EMBL/GenBank/DDBJ whole genome shotgun (WGS) entry which is preliminary data.</text>
</comment>
<evidence type="ECO:0000313" key="1">
    <source>
        <dbReference type="EMBL" id="KAL2719572.1"/>
    </source>
</evidence>